<dbReference type="OrthoDB" id="10649596at2759"/>
<proteinExistence type="predicted"/>
<protein>
    <submittedName>
        <fullName evidence="1">Uncharacterized protein</fullName>
    </submittedName>
</protein>
<name>A0A284S5H1_ARMOS</name>
<dbReference type="Proteomes" id="UP000219338">
    <property type="component" value="Unassembled WGS sequence"/>
</dbReference>
<dbReference type="EMBL" id="FUEG01000033">
    <property type="protein sequence ID" value="SJL16230.1"/>
    <property type="molecule type" value="Genomic_DNA"/>
</dbReference>
<gene>
    <name evidence="1" type="ORF">ARMOST_19750</name>
</gene>
<keyword evidence="2" id="KW-1185">Reference proteome</keyword>
<organism evidence="1 2">
    <name type="scientific">Armillaria ostoyae</name>
    <name type="common">Armillaria root rot fungus</name>
    <dbReference type="NCBI Taxonomy" id="47428"/>
    <lineage>
        <taxon>Eukaryota</taxon>
        <taxon>Fungi</taxon>
        <taxon>Dikarya</taxon>
        <taxon>Basidiomycota</taxon>
        <taxon>Agaricomycotina</taxon>
        <taxon>Agaricomycetes</taxon>
        <taxon>Agaricomycetidae</taxon>
        <taxon>Agaricales</taxon>
        <taxon>Marasmiineae</taxon>
        <taxon>Physalacriaceae</taxon>
        <taxon>Armillaria</taxon>
    </lineage>
</organism>
<evidence type="ECO:0000313" key="1">
    <source>
        <dbReference type="EMBL" id="SJL16230.1"/>
    </source>
</evidence>
<dbReference type="AlphaFoldDB" id="A0A284S5H1"/>
<evidence type="ECO:0000313" key="2">
    <source>
        <dbReference type="Proteomes" id="UP000219338"/>
    </source>
</evidence>
<reference evidence="2" key="1">
    <citation type="journal article" date="2017" name="Nat. Ecol. Evol.">
        <title>Genome expansion and lineage-specific genetic innovations in the forest pathogenic fungi Armillaria.</title>
        <authorList>
            <person name="Sipos G."/>
            <person name="Prasanna A.N."/>
            <person name="Walter M.C."/>
            <person name="O'Connor E."/>
            <person name="Balint B."/>
            <person name="Krizsan K."/>
            <person name="Kiss B."/>
            <person name="Hess J."/>
            <person name="Varga T."/>
            <person name="Slot J."/>
            <person name="Riley R."/>
            <person name="Boka B."/>
            <person name="Rigling D."/>
            <person name="Barry K."/>
            <person name="Lee J."/>
            <person name="Mihaltcheva S."/>
            <person name="LaButti K."/>
            <person name="Lipzen A."/>
            <person name="Waldron R."/>
            <person name="Moloney N.M."/>
            <person name="Sperisen C."/>
            <person name="Kredics L."/>
            <person name="Vagvoelgyi C."/>
            <person name="Patrignani A."/>
            <person name="Fitzpatrick D."/>
            <person name="Nagy I."/>
            <person name="Doyle S."/>
            <person name="Anderson J.B."/>
            <person name="Grigoriev I.V."/>
            <person name="Gueldener U."/>
            <person name="Muensterkoetter M."/>
            <person name="Nagy L.G."/>
        </authorList>
    </citation>
    <scope>NUCLEOTIDE SEQUENCE [LARGE SCALE GENOMIC DNA]</scope>
    <source>
        <strain evidence="2">C18/9</strain>
    </source>
</reference>
<sequence>MSRLSPLKLAFSGNHTSTLDPIDSEDVREFLRLIPSPRNLPRRSRSHAIQISPTPARPNVCGAATYRVLASEVDARPLEGSTVIAWLFLPLRAPSSIDVVDLSHPHGRNASSITLNAEYCCASSFELSFMPGSVLCVDAMYRCLVSKEDTGWMDNEVQQGGNELRRARAWQPQKSTLIHPRASVDGGGHSVHAGELTLRAAGLLSKWTQTDALKLATSDVRSAFFFSVALVLPPPASHVSHIVRSVVLVLFAFAAKYITFLSSSIN</sequence>
<accession>A0A284S5H1</accession>